<dbReference type="AlphaFoldDB" id="A0A2P4X9S0"/>
<accession>A0A2P4X9S0</accession>
<keyword evidence="4" id="KW-1185">Reference proteome</keyword>
<sequence>MHSETSAERLRGVIQDLKKRQAAKLLHYKSDCPDLLNKEKQEKSSGRKNAQPKYARSKQGGSKPVDLSLDHSQKRKVVVSEVVKSVVKDYKPSLGYPNSGTNAHIVASKEYFTSFQGVDNSEWNQTAAGFADGVVAQAEGFGTFLLATMVDDRIGFVFLEDVVYMPKEGCNLFFPGQTLNHGYNMSWNQDTKLFGISKDNTEIIRAAYEHQLWTFSAQNIGTT</sequence>
<dbReference type="Pfam" id="PF22936">
    <property type="entry name" value="Pol_BBD"/>
    <property type="match status" value="1"/>
</dbReference>
<organism evidence="3 4">
    <name type="scientific">Phytophthora palmivora</name>
    <dbReference type="NCBI Taxonomy" id="4796"/>
    <lineage>
        <taxon>Eukaryota</taxon>
        <taxon>Sar</taxon>
        <taxon>Stramenopiles</taxon>
        <taxon>Oomycota</taxon>
        <taxon>Peronosporomycetes</taxon>
        <taxon>Peronosporales</taxon>
        <taxon>Peronosporaceae</taxon>
        <taxon>Phytophthora</taxon>
    </lineage>
</organism>
<name>A0A2P4X9S0_9STRA</name>
<evidence type="ECO:0000313" key="4">
    <source>
        <dbReference type="Proteomes" id="UP000237271"/>
    </source>
</evidence>
<feature type="compositionally biased region" description="Basic and acidic residues" evidence="1">
    <location>
        <begin position="33"/>
        <end position="45"/>
    </location>
</feature>
<protein>
    <recommendedName>
        <fullName evidence="2">Retrovirus-related Pol polyprotein from transposon TNT 1-94-like beta-barrel domain-containing protein</fullName>
    </recommendedName>
</protein>
<proteinExistence type="predicted"/>
<dbReference type="Proteomes" id="UP000237271">
    <property type="component" value="Unassembled WGS sequence"/>
</dbReference>
<evidence type="ECO:0000313" key="3">
    <source>
        <dbReference type="EMBL" id="POM62269.1"/>
    </source>
</evidence>
<feature type="region of interest" description="Disordered" evidence="1">
    <location>
        <begin position="33"/>
        <end position="72"/>
    </location>
</feature>
<dbReference type="InterPro" id="IPR054722">
    <property type="entry name" value="PolX-like_BBD"/>
</dbReference>
<gene>
    <name evidence="3" type="ORF">PHPALM_28600</name>
</gene>
<dbReference type="OrthoDB" id="122830at2759"/>
<evidence type="ECO:0000259" key="2">
    <source>
        <dbReference type="Pfam" id="PF22936"/>
    </source>
</evidence>
<evidence type="ECO:0000256" key="1">
    <source>
        <dbReference type="SAM" id="MobiDB-lite"/>
    </source>
</evidence>
<comment type="caution">
    <text evidence="3">The sequence shown here is derived from an EMBL/GenBank/DDBJ whole genome shotgun (WGS) entry which is preliminary data.</text>
</comment>
<feature type="domain" description="Retrovirus-related Pol polyprotein from transposon TNT 1-94-like beta-barrel" evidence="2">
    <location>
        <begin position="98"/>
        <end position="183"/>
    </location>
</feature>
<dbReference type="EMBL" id="NCKW01015615">
    <property type="protein sequence ID" value="POM62269.1"/>
    <property type="molecule type" value="Genomic_DNA"/>
</dbReference>
<reference evidence="3 4" key="1">
    <citation type="journal article" date="2017" name="Genome Biol. Evol.">
        <title>Phytophthora megakarya and P. palmivora, closely related causal agents of cacao black pod rot, underwent increases in genome sizes and gene numbers by different mechanisms.</title>
        <authorList>
            <person name="Ali S.S."/>
            <person name="Shao J."/>
            <person name="Lary D.J."/>
            <person name="Kronmiller B."/>
            <person name="Shen D."/>
            <person name="Strem M.D."/>
            <person name="Amoako-Attah I."/>
            <person name="Akrofi A.Y."/>
            <person name="Begoude B.A."/>
            <person name="Ten Hoopen G.M."/>
            <person name="Coulibaly K."/>
            <person name="Kebe B.I."/>
            <person name="Melnick R.L."/>
            <person name="Guiltinan M.J."/>
            <person name="Tyler B.M."/>
            <person name="Meinhardt L.W."/>
            <person name="Bailey B.A."/>
        </authorList>
    </citation>
    <scope>NUCLEOTIDE SEQUENCE [LARGE SCALE GENOMIC DNA]</scope>
    <source>
        <strain evidence="4">sbr112.9</strain>
    </source>
</reference>